<evidence type="ECO:0000259" key="1">
    <source>
        <dbReference type="Pfam" id="PF01314"/>
    </source>
</evidence>
<dbReference type="InterPro" id="IPR051919">
    <property type="entry name" value="W-dependent_AOR"/>
</dbReference>
<organism evidence="2 3">
    <name type="scientific">candidate division MSBL1 archaeon SCGC-AAA259A05</name>
    <dbReference type="NCBI Taxonomy" id="1698259"/>
    <lineage>
        <taxon>Archaea</taxon>
        <taxon>Methanobacteriati</taxon>
        <taxon>Methanobacteriota</taxon>
        <taxon>candidate division MSBL1</taxon>
    </lineage>
</organism>
<gene>
    <name evidence="2" type="ORF">AKJ57_01060</name>
</gene>
<dbReference type="InterPro" id="IPR001203">
    <property type="entry name" value="OxRdtase_Ald_Fedxn_C"/>
</dbReference>
<dbReference type="PANTHER" id="PTHR30038">
    <property type="entry name" value="ALDEHYDE FERREDOXIN OXIDOREDUCTASE"/>
    <property type="match status" value="1"/>
</dbReference>
<dbReference type="InterPro" id="IPR013984">
    <property type="entry name" value="Ald_Fedxn_OxRdtase_dom2"/>
</dbReference>
<dbReference type="SUPFAM" id="SSF48310">
    <property type="entry name" value="Aldehyde ferredoxin oxidoreductase, C-terminal domains"/>
    <property type="match status" value="1"/>
</dbReference>
<dbReference type="InterPro" id="IPR013985">
    <property type="entry name" value="Ald_Fedxn_OxRdtase_dom3"/>
</dbReference>
<accession>A0A133UBD6</accession>
<dbReference type="PANTHER" id="PTHR30038:SF0">
    <property type="entry name" value="TUNGSTEN-CONTAINING ALDEHYDE FERREDOXIN OXIDOREDUCTASE"/>
    <property type="match status" value="1"/>
</dbReference>
<dbReference type="Gene3D" id="1.10.569.10">
    <property type="entry name" value="Aldehyde Ferredoxin Oxidoreductase Protein, subunit A, domain 2"/>
    <property type="match status" value="1"/>
</dbReference>
<comment type="caution">
    <text evidence="2">The sequence shown here is derived from an EMBL/GenBank/DDBJ whole genome shotgun (WGS) entry which is preliminary data.</text>
</comment>
<reference evidence="2 3" key="1">
    <citation type="journal article" date="2016" name="Sci. Rep.">
        <title>Metabolic traits of an uncultured archaeal lineage -MSBL1- from brine pools of the Red Sea.</title>
        <authorList>
            <person name="Mwirichia R."/>
            <person name="Alam I."/>
            <person name="Rashid M."/>
            <person name="Vinu M."/>
            <person name="Ba-Alawi W."/>
            <person name="Anthony Kamau A."/>
            <person name="Kamanda Ngugi D."/>
            <person name="Goker M."/>
            <person name="Klenk H.P."/>
            <person name="Bajic V."/>
            <person name="Stingl U."/>
        </authorList>
    </citation>
    <scope>NUCLEOTIDE SEQUENCE [LARGE SCALE GENOMIC DNA]</scope>
    <source>
        <strain evidence="2">SCGC-AAA259A05</strain>
    </source>
</reference>
<protein>
    <recommendedName>
        <fullName evidence="1">Aldehyde ferredoxin oxidoreductase C-terminal domain-containing protein</fullName>
    </recommendedName>
</protein>
<proteinExistence type="predicted"/>
<feature type="domain" description="Aldehyde ferredoxin oxidoreductase C-terminal" evidence="1">
    <location>
        <begin position="26"/>
        <end position="411"/>
    </location>
</feature>
<dbReference type="GO" id="GO:0051536">
    <property type="term" value="F:iron-sulfur cluster binding"/>
    <property type="evidence" value="ECO:0007669"/>
    <property type="project" value="InterPro"/>
</dbReference>
<dbReference type="GO" id="GO:0009055">
    <property type="term" value="F:electron transfer activity"/>
    <property type="evidence" value="ECO:0007669"/>
    <property type="project" value="InterPro"/>
</dbReference>
<evidence type="ECO:0000313" key="2">
    <source>
        <dbReference type="EMBL" id="KXA91509.1"/>
    </source>
</evidence>
<feature type="non-terminal residue" evidence="2">
    <location>
        <position position="1"/>
    </location>
</feature>
<dbReference type="GO" id="GO:0016625">
    <property type="term" value="F:oxidoreductase activity, acting on the aldehyde or oxo group of donors, iron-sulfur protein as acceptor"/>
    <property type="evidence" value="ECO:0007669"/>
    <property type="project" value="InterPro"/>
</dbReference>
<keyword evidence="3" id="KW-1185">Reference proteome</keyword>
<evidence type="ECO:0000313" key="3">
    <source>
        <dbReference type="Proteomes" id="UP000070163"/>
    </source>
</evidence>
<dbReference type="AlphaFoldDB" id="A0A133UBD6"/>
<dbReference type="Proteomes" id="UP000070163">
    <property type="component" value="Unassembled WGS sequence"/>
</dbReference>
<sequence>KKLKAVFIKGGPGKTMADQKKFDEAKKKAIQDLDQVIEWGKYGTTAVLGALDQSGVLPTKNFQEGVFDEHEKIMGETMYDEILTERDNCTACPVRCKRIVNTDFLGEEVEERYGGPEYETLASFGSLCMNDDLDVIALANQKCNAYGLDTISAGVTIAFVMEASEKGLIDEDYEWGDGEDIIELIEKIAHKEGIGKDLARGIDKFADEIGADFDMQVKGQEIPMHEPRGKSALAVSYSASPRGANHMEIIHDTFGEHPPEMKEFFDEPADRFDLEAKSKYCSIYENLISFTNSLVYCAFHGWVAYFRGGTWTYPEIRDLLEGATGVSLDAEDMLEIGERNFNLLKILLAREGVTREDDGLPDRFFEALPRGASSDNPIPEDKLNEVIDEYYELRGWNEKGPTEEKLRELGMEDVIEYIDW</sequence>
<name>A0A133UBD6_9EURY</name>
<dbReference type="EMBL" id="LHXJ01000007">
    <property type="protein sequence ID" value="KXA91509.1"/>
    <property type="molecule type" value="Genomic_DNA"/>
</dbReference>
<dbReference type="Pfam" id="PF01314">
    <property type="entry name" value="AFOR_C"/>
    <property type="match status" value="1"/>
</dbReference>
<dbReference type="Gene3D" id="1.10.599.10">
    <property type="entry name" value="Aldehyde Ferredoxin Oxidoreductase Protein, subunit A, domain 3"/>
    <property type="match status" value="1"/>
</dbReference>
<dbReference type="InterPro" id="IPR036021">
    <property type="entry name" value="Tungsten_al_ferr_oxy-like_C"/>
</dbReference>